<dbReference type="EMBL" id="CP029190">
    <property type="protein sequence ID" value="QES46780.1"/>
    <property type="molecule type" value="Genomic_DNA"/>
</dbReference>
<dbReference type="AlphaFoldDB" id="A0A5P2CWY0"/>
<proteinExistence type="predicted"/>
<name>A0A5P2CWY0_STRVZ</name>
<evidence type="ECO:0000313" key="3">
    <source>
        <dbReference type="Proteomes" id="UP000325211"/>
    </source>
</evidence>
<accession>A0A5P2CWY0</accession>
<dbReference type="RefSeq" id="WP_150205658.1">
    <property type="nucleotide sequence ID" value="NZ_CP029190.1"/>
</dbReference>
<dbReference type="Proteomes" id="UP000325211">
    <property type="component" value="Chromosome"/>
</dbReference>
<feature type="transmembrane region" description="Helical" evidence="1">
    <location>
        <begin position="263"/>
        <end position="290"/>
    </location>
</feature>
<keyword evidence="1" id="KW-0812">Transmembrane</keyword>
<keyword evidence="1" id="KW-1133">Transmembrane helix</keyword>
<keyword evidence="1" id="KW-0472">Membrane</keyword>
<dbReference type="OrthoDB" id="3503887at2"/>
<organism evidence="2 3">
    <name type="scientific">Streptomyces venezuelae</name>
    <dbReference type="NCBI Taxonomy" id="54571"/>
    <lineage>
        <taxon>Bacteria</taxon>
        <taxon>Bacillati</taxon>
        <taxon>Actinomycetota</taxon>
        <taxon>Actinomycetes</taxon>
        <taxon>Kitasatosporales</taxon>
        <taxon>Streptomycetaceae</taxon>
        <taxon>Streptomyces</taxon>
    </lineage>
</organism>
<sequence length="291" mass="31284">MPESSWFVETRGYLPDQDYSWQPAGAGGQDARAAAELLARGCRGRSLYELIDDSASSLLLYCADGGAGTWAEPVWLLLITGFRRAAEDPTDHMGRTIRASVLGTGTGRVPPEDLLAVAHRFLEGRLTGPLPVEYGLPDGTPGFAVDPEGWAGLLQEAREGLPAEPPQASRIDPDLIRVDRDTADTRSRAATILREVDEQARTGVFDPARARLTGGTPRPLLVVTTLLGEDSLLALRPLHALSPYVDRRKESNVHWEGSKAQGFFSWALGVKSLLAAAGLALLAVAAVAVWR</sequence>
<gene>
    <name evidence="2" type="ORF">DEJ50_01835</name>
</gene>
<evidence type="ECO:0000256" key="1">
    <source>
        <dbReference type="SAM" id="Phobius"/>
    </source>
</evidence>
<reference evidence="2 3" key="1">
    <citation type="submission" date="2018-05" db="EMBL/GenBank/DDBJ databases">
        <title>Streptomyces venezuelae.</title>
        <authorList>
            <person name="Kim W."/>
            <person name="Lee N."/>
            <person name="Cho B.-K."/>
        </authorList>
    </citation>
    <scope>NUCLEOTIDE SEQUENCE [LARGE SCALE GENOMIC DNA]</scope>
    <source>
        <strain evidence="2 3">ATCC 21782</strain>
    </source>
</reference>
<evidence type="ECO:0000313" key="2">
    <source>
        <dbReference type="EMBL" id="QES46780.1"/>
    </source>
</evidence>
<protein>
    <submittedName>
        <fullName evidence="2">Uncharacterized protein</fullName>
    </submittedName>
</protein>